<proteinExistence type="predicted"/>
<dbReference type="AlphaFoldDB" id="A0AAV4ATC1"/>
<comment type="caution">
    <text evidence="1">The sequence shown here is derived from an EMBL/GenBank/DDBJ whole genome shotgun (WGS) entry which is preliminary data.</text>
</comment>
<evidence type="ECO:0000313" key="2">
    <source>
        <dbReference type="Proteomes" id="UP000735302"/>
    </source>
</evidence>
<accession>A0AAV4ATC1</accession>
<organism evidence="1 2">
    <name type="scientific">Plakobranchus ocellatus</name>
    <dbReference type="NCBI Taxonomy" id="259542"/>
    <lineage>
        <taxon>Eukaryota</taxon>
        <taxon>Metazoa</taxon>
        <taxon>Spiralia</taxon>
        <taxon>Lophotrochozoa</taxon>
        <taxon>Mollusca</taxon>
        <taxon>Gastropoda</taxon>
        <taxon>Heterobranchia</taxon>
        <taxon>Euthyneura</taxon>
        <taxon>Panpulmonata</taxon>
        <taxon>Sacoglossa</taxon>
        <taxon>Placobranchoidea</taxon>
        <taxon>Plakobranchidae</taxon>
        <taxon>Plakobranchus</taxon>
    </lineage>
</organism>
<reference evidence="1 2" key="1">
    <citation type="journal article" date="2021" name="Elife">
        <title>Chloroplast acquisition without the gene transfer in kleptoplastic sea slugs, Plakobranchus ocellatus.</title>
        <authorList>
            <person name="Maeda T."/>
            <person name="Takahashi S."/>
            <person name="Yoshida T."/>
            <person name="Shimamura S."/>
            <person name="Takaki Y."/>
            <person name="Nagai Y."/>
            <person name="Toyoda A."/>
            <person name="Suzuki Y."/>
            <person name="Arimoto A."/>
            <person name="Ishii H."/>
            <person name="Satoh N."/>
            <person name="Nishiyama T."/>
            <person name="Hasebe M."/>
            <person name="Maruyama T."/>
            <person name="Minagawa J."/>
            <person name="Obokata J."/>
            <person name="Shigenobu S."/>
        </authorList>
    </citation>
    <scope>NUCLEOTIDE SEQUENCE [LARGE SCALE GENOMIC DNA]</scope>
</reference>
<name>A0AAV4ATC1_9GAST</name>
<dbReference type="EMBL" id="BLXT01004061">
    <property type="protein sequence ID" value="GFO09374.1"/>
    <property type="molecule type" value="Genomic_DNA"/>
</dbReference>
<protein>
    <submittedName>
        <fullName evidence="1">Uncharacterized protein</fullName>
    </submittedName>
</protein>
<dbReference type="Proteomes" id="UP000735302">
    <property type="component" value="Unassembled WGS sequence"/>
</dbReference>
<evidence type="ECO:0000313" key="1">
    <source>
        <dbReference type="EMBL" id="GFO09374.1"/>
    </source>
</evidence>
<keyword evidence="2" id="KW-1185">Reference proteome</keyword>
<sequence length="110" mass="12100">MPGSSIQLYVVKYVLSCLRGLKYSASYSVAAPIAVTKTLTELLDINTQQIRLATDPSSYHATGRRITNLHSVSLINPWSSSSVQPAPSFDLTPSVQCYHYLVRLGKTRAK</sequence>
<gene>
    <name evidence="1" type="ORF">PoB_003587900</name>
</gene>